<proteinExistence type="predicted"/>
<dbReference type="eggNOG" id="COG1354">
    <property type="taxonomic scope" value="Bacteria"/>
</dbReference>
<evidence type="ECO:0000313" key="3">
    <source>
        <dbReference type="Proteomes" id="UP000185494"/>
    </source>
</evidence>
<dbReference type="EMBL" id="CP015583">
    <property type="protein sequence ID" value="APT57098.1"/>
    <property type="molecule type" value="Genomic_DNA"/>
</dbReference>
<sequence length="259" mass="28398">MSGASPEPQALLLRLEGYEGPLDLLLELARAQKVDLARLDILALVDQYLAVIEGARRVRLELAADWLVMAAWLAWLKSRLLLPDPEPDEDAEAATVSLTDRLQGLEMLRAGAAWLDGQPMLGRDFFGRGQPESLVQRRDGELEADLPGLLHAWATAIRRADSRRPYVPKPRKLWTVGEALSRLERLIGAAGPDWGALERFLPEGLALDPVERRAAIASTLIAGLELARHGGLELRQEAAFGPILLRAARMSEEDTADAA</sequence>
<dbReference type="AlphaFoldDB" id="A0A1L7AE82"/>
<dbReference type="Gene3D" id="6.10.250.2410">
    <property type="match status" value="1"/>
</dbReference>
<dbReference type="Pfam" id="PF02616">
    <property type="entry name" value="SMC_ScpA"/>
    <property type="match status" value="1"/>
</dbReference>
<protein>
    <recommendedName>
        <fullName evidence="1">Segregation and condensation protein A</fullName>
    </recommendedName>
</protein>
<name>A0A1L7AE82_9PROT</name>
<dbReference type="RefSeq" id="WP_075797994.1">
    <property type="nucleotide sequence ID" value="NZ_CP015583.1"/>
</dbReference>
<gene>
    <name evidence="2" type="ORF">RGI145_08320</name>
</gene>
<evidence type="ECO:0000313" key="2">
    <source>
        <dbReference type="EMBL" id="APT57098.1"/>
    </source>
</evidence>
<organism evidence="2 3">
    <name type="scientific">Roseomonas gilardii</name>
    <dbReference type="NCBI Taxonomy" id="257708"/>
    <lineage>
        <taxon>Bacteria</taxon>
        <taxon>Pseudomonadati</taxon>
        <taxon>Pseudomonadota</taxon>
        <taxon>Alphaproteobacteria</taxon>
        <taxon>Acetobacterales</taxon>
        <taxon>Roseomonadaceae</taxon>
        <taxon>Roseomonas</taxon>
    </lineage>
</organism>
<dbReference type="InterPro" id="IPR003768">
    <property type="entry name" value="ScpA"/>
</dbReference>
<dbReference type="KEGG" id="rgi:RGI145_08320"/>
<dbReference type="STRING" id="257708.RGI145_08320"/>
<evidence type="ECO:0000256" key="1">
    <source>
        <dbReference type="ARBA" id="ARBA00044777"/>
    </source>
</evidence>
<accession>A0A1L7AE82</accession>
<dbReference type="Proteomes" id="UP000185494">
    <property type="component" value="Chromosome 1"/>
</dbReference>
<reference evidence="2 3" key="1">
    <citation type="submission" date="2016-05" db="EMBL/GenBank/DDBJ databases">
        <title>Complete Genome and Methylome Analysis of Psychrotrophic Bacterial Isolates from Antarctic Lake Untersee.</title>
        <authorList>
            <person name="Fomenkov A."/>
            <person name="Akimov V.N."/>
            <person name="Vasilyeva L.V."/>
            <person name="Andersen D."/>
            <person name="Vincze T."/>
            <person name="Roberts R.J."/>
        </authorList>
    </citation>
    <scope>NUCLEOTIDE SEQUENCE [LARGE SCALE GENOMIC DNA]</scope>
    <source>
        <strain evidence="2 3">U14-5</strain>
    </source>
</reference>
<dbReference type="PANTHER" id="PTHR33969">
    <property type="entry name" value="SEGREGATION AND CONDENSATION PROTEIN A"/>
    <property type="match status" value="1"/>
</dbReference>
<dbReference type="PANTHER" id="PTHR33969:SF2">
    <property type="entry name" value="SEGREGATION AND CONDENSATION PROTEIN A"/>
    <property type="match status" value="1"/>
</dbReference>